<proteinExistence type="predicted"/>
<sequence length="199" mass="22723">MEKALSQVKFITAIITSRDTLFLFTFCFHQSQIQLNCLCVNIDMPPKSVPFKLATCKCKYRCHDLVENEVRKLHTDFWKQREDGQVRLEKLKLIAKRELHLRNAEKAVNLLNEDNASSRMPSTGTCTINMDMQQMIFTPTLTHSSMFYSRQLSNLNLCIHNGDTSTSFMCLWHEGMAGRGGNDVASCLLKVITSNLTPK</sequence>
<accession>A0A8X6HLU1</accession>
<gene>
    <name evidence="1" type="primary">OFAS_OFAS009958</name>
    <name evidence="1" type="ORF">TNCT_438291</name>
</gene>
<organism evidence="1 2">
    <name type="scientific">Trichonephila clavata</name>
    <name type="common">Joro spider</name>
    <name type="synonym">Nephila clavata</name>
    <dbReference type="NCBI Taxonomy" id="2740835"/>
    <lineage>
        <taxon>Eukaryota</taxon>
        <taxon>Metazoa</taxon>
        <taxon>Ecdysozoa</taxon>
        <taxon>Arthropoda</taxon>
        <taxon>Chelicerata</taxon>
        <taxon>Arachnida</taxon>
        <taxon>Araneae</taxon>
        <taxon>Araneomorphae</taxon>
        <taxon>Entelegynae</taxon>
        <taxon>Araneoidea</taxon>
        <taxon>Nephilidae</taxon>
        <taxon>Trichonephila</taxon>
    </lineage>
</organism>
<dbReference type="AlphaFoldDB" id="A0A8X6HLU1"/>
<dbReference type="Proteomes" id="UP000887116">
    <property type="component" value="Unassembled WGS sequence"/>
</dbReference>
<protein>
    <submittedName>
        <fullName evidence="1">Uncharacterized protein</fullName>
    </submittedName>
</protein>
<name>A0A8X6HLU1_TRICU</name>
<dbReference type="OrthoDB" id="6776127at2759"/>
<comment type="caution">
    <text evidence="1">The sequence shown here is derived from an EMBL/GenBank/DDBJ whole genome shotgun (WGS) entry which is preliminary data.</text>
</comment>
<keyword evidence="2" id="KW-1185">Reference proteome</keyword>
<reference evidence="1" key="1">
    <citation type="submission" date="2020-07" db="EMBL/GenBank/DDBJ databases">
        <title>Multicomponent nature underlies the extraordinary mechanical properties of spider dragline silk.</title>
        <authorList>
            <person name="Kono N."/>
            <person name="Nakamura H."/>
            <person name="Mori M."/>
            <person name="Yoshida Y."/>
            <person name="Ohtoshi R."/>
            <person name="Malay A.D."/>
            <person name="Moran D.A.P."/>
            <person name="Tomita M."/>
            <person name="Numata K."/>
            <person name="Arakawa K."/>
        </authorList>
    </citation>
    <scope>NUCLEOTIDE SEQUENCE</scope>
</reference>
<evidence type="ECO:0000313" key="1">
    <source>
        <dbReference type="EMBL" id="GFR24665.1"/>
    </source>
</evidence>
<evidence type="ECO:0000313" key="2">
    <source>
        <dbReference type="Proteomes" id="UP000887116"/>
    </source>
</evidence>
<dbReference type="EMBL" id="BMAO01018604">
    <property type="protein sequence ID" value="GFR24665.1"/>
    <property type="molecule type" value="Genomic_DNA"/>
</dbReference>